<dbReference type="AlphaFoldDB" id="A0A915I0Q7"/>
<organism evidence="1 2">
    <name type="scientific">Romanomermis culicivorax</name>
    <name type="common">Nematode worm</name>
    <dbReference type="NCBI Taxonomy" id="13658"/>
    <lineage>
        <taxon>Eukaryota</taxon>
        <taxon>Metazoa</taxon>
        <taxon>Ecdysozoa</taxon>
        <taxon>Nematoda</taxon>
        <taxon>Enoplea</taxon>
        <taxon>Dorylaimia</taxon>
        <taxon>Mermithida</taxon>
        <taxon>Mermithoidea</taxon>
        <taxon>Mermithidae</taxon>
        <taxon>Romanomermis</taxon>
    </lineage>
</organism>
<sequence length="132" mass="14641">MDQIIGTIFDPFQAQQLRVQQEIQEQVQATNVCFAALAEQMQQLISTTTTTVAVPNNPPTPRPLPATSWFQRKEPRDIYITNDTFLETEPALAYGRPPAKIKLKVPSTDTSYNKKFSCTAPGEDDIPCAGPT</sequence>
<accession>A0A915I0Q7</accession>
<dbReference type="Proteomes" id="UP000887565">
    <property type="component" value="Unplaced"/>
</dbReference>
<reference evidence="2" key="1">
    <citation type="submission" date="2022-11" db="UniProtKB">
        <authorList>
            <consortium name="WormBaseParasite"/>
        </authorList>
    </citation>
    <scope>IDENTIFICATION</scope>
</reference>
<protein>
    <submittedName>
        <fullName evidence="2">Uncharacterized protein</fullName>
    </submittedName>
</protein>
<keyword evidence="1" id="KW-1185">Reference proteome</keyword>
<proteinExistence type="predicted"/>
<evidence type="ECO:0000313" key="2">
    <source>
        <dbReference type="WBParaSite" id="nRc.2.0.1.t07284-RA"/>
    </source>
</evidence>
<evidence type="ECO:0000313" key="1">
    <source>
        <dbReference type="Proteomes" id="UP000887565"/>
    </source>
</evidence>
<name>A0A915I0Q7_ROMCU</name>
<dbReference type="WBParaSite" id="nRc.2.0.1.t07284-RA">
    <property type="protein sequence ID" value="nRc.2.0.1.t07284-RA"/>
    <property type="gene ID" value="nRc.2.0.1.g07284"/>
</dbReference>